<accession>A0AAW1RUY6</accession>
<feature type="non-terminal residue" evidence="2">
    <location>
        <position position="1"/>
    </location>
</feature>
<dbReference type="AlphaFoldDB" id="A0AAW1RUY6"/>
<sequence>APGGRGGGRGRGRNREGSGGNGLQQTLPTASAQGAVSGNEATRMAQEAVQQAAGLRPRSGNHQAAHRNVQDALDPVRRVKDQVVPGTSEQGAGGDQSQGRHREPRSSKDKPTTAHLPDPPGIAGAASAVGSGPSQPTAPLDVQQTQQARPQRREGETRPREQRPRGDRSSRRESSTQESGGGSLQVAVPAADAKNAGCSTQTPGPNQPEGAAKAQSSQPAGGDGEDLPQRKQSERGGNRRRHRTDKGGPEGTSAAQPPAAMPPPGLASTATGAASSGPQAGVHGSPQSKLISVDQQSRQAAKPQQPNASNGAASGSTQQPRQDSRSGSRDEKRPGGSQGGSSGHHQRAPQGARRDDLPQQGQRGPRSQAPTQRQARPVGDGRPPTAPAGRGPASGNGPPPTGQPNAAAARAPTAGNARPSTGQAPAAGTRAFTAGNGRGRDEQDEGVAGGGERRSGKLNRGRRSRDQPSTGAPEPPPGISAPGGGPVASQSQPGEAAGSQQSAVGAGRGRGRGRGSSGRSERPPGDAPQGQPRPAGDASRLGQAASQRPAEGDENRPPRGRGRGERRGGEGNRRGPQQGQEASTGLPRLSQMVLE</sequence>
<feature type="compositionally biased region" description="Low complexity" evidence="1">
    <location>
        <begin position="266"/>
        <end position="281"/>
    </location>
</feature>
<comment type="caution">
    <text evidence="2">The sequence shown here is derived from an EMBL/GenBank/DDBJ whole genome shotgun (WGS) entry which is preliminary data.</text>
</comment>
<feature type="compositionally biased region" description="Basic and acidic residues" evidence="1">
    <location>
        <begin position="98"/>
        <end position="112"/>
    </location>
</feature>
<feature type="compositionally biased region" description="Low complexity" evidence="1">
    <location>
        <begin position="380"/>
        <end position="393"/>
    </location>
</feature>
<feature type="region of interest" description="Disordered" evidence="1">
    <location>
        <begin position="1"/>
        <end position="595"/>
    </location>
</feature>
<feature type="compositionally biased region" description="Polar residues" evidence="1">
    <location>
        <begin position="285"/>
        <end position="321"/>
    </location>
</feature>
<feature type="compositionally biased region" description="Basic and acidic residues" evidence="1">
    <location>
        <begin position="227"/>
        <end position="237"/>
    </location>
</feature>
<evidence type="ECO:0000313" key="3">
    <source>
        <dbReference type="Proteomes" id="UP001485043"/>
    </source>
</evidence>
<protein>
    <submittedName>
        <fullName evidence="2">Uncharacterized protein</fullName>
    </submittedName>
</protein>
<keyword evidence="3" id="KW-1185">Reference proteome</keyword>
<proteinExistence type="predicted"/>
<gene>
    <name evidence="2" type="ORF">WJX84_001694</name>
</gene>
<feature type="compositionally biased region" description="Polar residues" evidence="1">
    <location>
        <begin position="23"/>
        <end position="40"/>
    </location>
</feature>
<feature type="compositionally biased region" description="Low complexity" evidence="1">
    <location>
        <begin position="403"/>
        <end position="419"/>
    </location>
</feature>
<dbReference type="Proteomes" id="UP001485043">
    <property type="component" value="Unassembled WGS sequence"/>
</dbReference>
<feature type="compositionally biased region" description="Low complexity" evidence="1">
    <location>
        <begin position="494"/>
        <end position="505"/>
    </location>
</feature>
<organism evidence="2 3">
    <name type="scientific">Apatococcus fuscideae</name>
    <dbReference type="NCBI Taxonomy" id="2026836"/>
    <lineage>
        <taxon>Eukaryota</taxon>
        <taxon>Viridiplantae</taxon>
        <taxon>Chlorophyta</taxon>
        <taxon>core chlorophytes</taxon>
        <taxon>Trebouxiophyceae</taxon>
        <taxon>Chlorellales</taxon>
        <taxon>Chlorellaceae</taxon>
        <taxon>Apatococcus</taxon>
    </lineage>
</organism>
<evidence type="ECO:0000313" key="2">
    <source>
        <dbReference type="EMBL" id="KAK9837529.1"/>
    </source>
</evidence>
<evidence type="ECO:0000256" key="1">
    <source>
        <dbReference type="SAM" id="MobiDB-lite"/>
    </source>
</evidence>
<reference evidence="2 3" key="1">
    <citation type="journal article" date="2024" name="Nat. Commun.">
        <title>Phylogenomics reveals the evolutionary origins of lichenization in chlorophyte algae.</title>
        <authorList>
            <person name="Puginier C."/>
            <person name="Libourel C."/>
            <person name="Otte J."/>
            <person name="Skaloud P."/>
            <person name="Haon M."/>
            <person name="Grisel S."/>
            <person name="Petersen M."/>
            <person name="Berrin J.G."/>
            <person name="Delaux P.M."/>
            <person name="Dal Grande F."/>
            <person name="Keller J."/>
        </authorList>
    </citation>
    <scope>NUCLEOTIDE SEQUENCE [LARGE SCALE GENOMIC DNA]</scope>
    <source>
        <strain evidence="2 3">SAG 2523</strain>
    </source>
</reference>
<feature type="compositionally biased region" description="Basic and acidic residues" evidence="1">
    <location>
        <begin position="322"/>
        <end position="334"/>
    </location>
</feature>
<name>A0AAW1RUY6_9CHLO</name>
<dbReference type="EMBL" id="JALJOV010001946">
    <property type="protein sequence ID" value="KAK9837529.1"/>
    <property type="molecule type" value="Genomic_DNA"/>
</dbReference>
<feature type="compositionally biased region" description="Low complexity" evidence="1">
    <location>
        <begin position="121"/>
        <end position="135"/>
    </location>
</feature>
<feature type="compositionally biased region" description="Basic and acidic residues" evidence="1">
    <location>
        <begin position="550"/>
        <end position="573"/>
    </location>
</feature>
<feature type="compositionally biased region" description="Basic and acidic residues" evidence="1">
    <location>
        <begin position="151"/>
        <end position="175"/>
    </location>
</feature>